<organism evidence="2 3">
    <name type="scientific">Pseudooceanicola antarcticus</name>
    <dbReference type="NCBI Taxonomy" id="1247613"/>
    <lineage>
        <taxon>Bacteria</taxon>
        <taxon>Pseudomonadati</taxon>
        <taxon>Pseudomonadota</taxon>
        <taxon>Alphaproteobacteria</taxon>
        <taxon>Rhodobacterales</taxon>
        <taxon>Paracoccaceae</taxon>
        <taxon>Pseudooceanicola</taxon>
    </lineage>
</organism>
<gene>
    <name evidence="1" type="ORF">CVM39_16110</name>
    <name evidence="2" type="ORF">SAMN06297129_3034</name>
</gene>
<accession>A0A285J5F0</accession>
<dbReference type="OrthoDB" id="9941849at2"/>
<dbReference type="Proteomes" id="UP000231655">
    <property type="component" value="Unassembled WGS sequence"/>
</dbReference>
<dbReference type="EMBL" id="PGTD01000018">
    <property type="protein sequence ID" value="PJE26859.1"/>
    <property type="molecule type" value="Genomic_DNA"/>
</dbReference>
<reference evidence="2 3" key="1">
    <citation type="submission" date="2017-09" db="EMBL/GenBank/DDBJ databases">
        <authorList>
            <person name="Ehlers B."/>
            <person name="Leendertz F.H."/>
        </authorList>
    </citation>
    <scope>NUCLEOTIDE SEQUENCE [LARGE SCALE GENOMIC DNA]</scope>
    <source>
        <strain evidence="2 3">CGMCC 1.12662</strain>
    </source>
</reference>
<evidence type="ECO:0000313" key="1">
    <source>
        <dbReference type="EMBL" id="PJE26859.1"/>
    </source>
</evidence>
<dbReference type="AlphaFoldDB" id="A0A285J5F0"/>
<evidence type="ECO:0000313" key="4">
    <source>
        <dbReference type="Proteomes" id="UP000231702"/>
    </source>
</evidence>
<reference evidence="1 4" key="2">
    <citation type="journal article" date="2018" name="Int. J. Syst. Evol. Microbiol.">
        <title>Pseudooceanicola lipolyticus sp. nov., a marine alphaproteobacterium, reclassification of Oceanicola flagellatus as Pseudooceanicola flagellatus comb. nov. and emended description of the genus Pseudooceanicola.</title>
        <authorList>
            <person name="Huang M.-M."/>
            <person name="Guo L.-L."/>
            <person name="Wu Y.-H."/>
            <person name="Lai Q.-L."/>
            <person name="Shao Z.-Z."/>
            <person name="Wang C.-S."/>
            <person name="Wu M."/>
            <person name="Xu X.-W."/>
        </authorList>
    </citation>
    <scope>NUCLEOTIDE SEQUENCE [LARGE SCALE GENOMIC DNA]</scope>
    <source>
        <strain evidence="1 4">Ar-45</strain>
    </source>
</reference>
<keyword evidence="4" id="KW-1185">Reference proteome</keyword>
<name>A0A285J5F0_9RHOB</name>
<evidence type="ECO:0000313" key="3">
    <source>
        <dbReference type="Proteomes" id="UP000231655"/>
    </source>
</evidence>
<proteinExistence type="predicted"/>
<dbReference type="Proteomes" id="UP000231702">
    <property type="component" value="Unassembled WGS sequence"/>
</dbReference>
<evidence type="ECO:0000313" key="2">
    <source>
        <dbReference type="EMBL" id="SNY55545.1"/>
    </source>
</evidence>
<dbReference type="RefSeq" id="WP_097146746.1">
    <property type="nucleotide sequence ID" value="NZ_OBEA01000006.1"/>
</dbReference>
<protein>
    <submittedName>
        <fullName evidence="2">Uncharacterized protein</fullName>
    </submittedName>
</protein>
<sequence>MRKAKATRNRTVTLDMLNAAVDEAMQQLSEAPAQTSGSARSARRVLDQSGVYSLRQALARRGGIARLPQHMVDAQAETVASACAA</sequence>
<dbReference type="EMBL" id="OBEA01000006">
    <property type="protein sequence ID" value="SNY55545.1"/>
    <property type="molecule type" value="Genomic_DNA"/>
</dbReference>